<dbReference type="Pfam" id="PF00512">
    <property type="entry name" value="HisKA"/>
    <property type="match status" value="1"/>
</dbReference>
<evidence type="ECO:0000256" key="1">
    <source>
        <dbReference type="ARBA" id="ARBA00000085"/>
    </source>
</evidence>
<proteinExistence type="predicted"/>
<keyword evidence="3" id="KW-0597">Phosphoprotein</keyword>
<dbReference type="InterPro" id="IPR004358">
    <property type="entry name" value="Sig_transdc_His_kin-like_C"/>
</dbReference>
<evidence type="ECO:0000259" key="9">
    <source>
        <dbReference type="PROSITE" id="PS50109"/>
    </source>
</evidence>
<evidence type="ECO:0000256" key="8">
    <source>
        <dbReference type="SAM" id="Phobius"/>
    </source>
</evidence>
<feature type="transmembrane region" description="Helical" evidence="8">
    <location>
        <begin position="263"/>
        <end position="280"/>
    </location>
</feature>
<feature type="transmembrane region" description="Helical" evidence="8">
    <location>
        <begin position="32"/>
        <end position="55"/>
    </location>
</feature>
<keyword evidence="8" id="KW-0472">Membrane</keyword>
<dbReference type="Pfam" id="PF16927">
    <property type="entry name" value="HisKA_7TM"/>
    <property type="match status" value="1"/>
</dbReference>
<name>A0A2H0RL09_9BACT</name>
<dbReference type="EC" id="2.7.13.3" evidence="2"/>
<dbReference type="Pfam" id="PF02518">
    <property type="entry name" value="HATPase_c"/>
    <property type="match status" value="1"/>
</dbReference>
<dbReference type="Gene3D" id="3.30.565.10">
    <property type="entry name" value="Histidine kinase-like ATPase, C-terminal domain"/>
    <property type="match status" value="1"/>
</dbReference>
<dbReference type="SMART" id="SM00387">
    <property type="entry name" value="HATPase_c"/>
    <property type="match status" value="1"/>
</dbReference>
<dbReference type="InterPro" id="IPR050736">
    <property type="entry name" value="Sensor_HK_Regulatory"/>
</dbReference>
<gene>
    <name evidence="10" type="ORF">COV07_00700</name>
</gene>
<feature type="transmembrane region" description="Helical" evidence="8">
    <location>
        <begin position="203"/>
        <end position="224"/>
    </location>
</feature>
<feature type="transmembrane region" description="Helical" evidence="8">
    <location>
        <begin position="173"/>
        <end position="197"/>
    </location>
</feature>
<dbReference type="SMART" id="SM00388">
    <property type="entry name" value="HisKA"/>
    <property type="match status" value="1"/>
</dbReference>
<dbReference type="SUPFAM" id="SSF55874">
    <property type="entry name" value="ATPase domain of HSP90 chaperone/DNA topoisomerase II/histidine kinase"/>
    <property type="match status" value="1"/>
</dbReference>
<dbReference type="CDD" id="cd00082">
    <property type="entry name" value="HisKA"/>
    <property type="match status" value="1"/>
</dbReference>
<keyword evidence="8" id="KW-1133">Transmembrane helix</keyword>
<evidence type="ECO:0000313" key="11">
    <source>
        <dbReference type="Proteomes" id="UP000230833"/>
    </source>
</evidence>
<organism evidence="10 11">
    <name type="scientific">Candidatus Vogelbacteria bacterium CG10_big_fil_rev_8_21_14_0_10_45_14</name>
    <dbReference type="NCBI Taxonomy" id="1975042"/>
    <lineage>
        <taxon>Bacteria</taxon>
        <taxon>Candidatus Vogeliibacteriota</taxon>
    </lineage>
</organism>
<keyword evidence="5" id="KW-0418">Kinase</keyword>
<comment type="caution">
    <text evidence="10">The sequence shown here is derived from an EMBL/GenBank/DDBJ whole genome shotgun (WGS) entry which is preliminary data.</text>
</comment>
<dbReference type="PANTHER" id="PTHR43711:SF31">
    <property type="entry name" value="HISTIDINE KINASE"/>
    <property type="match status" value="1"/>
</dbReference>
<dbReference type="EMBL" id="PCYL01000005">
    <property type="protein sequence ID" value="PIR47178.1"/>
    <property type="molecule type" value="Genomic_DNA"/>
</dbReference>
<feature type="transmembrane region" description="Helical" evidence="8">
    <location>
        <begin position="137"/>
        <end position="157"/>
    </location>
</feature>
<feature type="transmembrane region" description="Helical" evidence="8">
    <location>
        <begin position="67"/>
        <end position="85"/>
    </location>
</feature>
<dbReference type="PROSITE" id="PS50109">
    <property type="entry name" value="HIS_KIN"/>
    <property type="match status" value="1"/>
</dbReference>
<comment type="catalytic activity">
    <reaction evidence="1">
        <text>ATP + protein L-histidine = ADP + protein N-phospho-L-histidine.</text>
        <dbReference type="EC" id="2.7.13.3"/>
    </reaction>
</comment>
<evidence type="ECO:0000256" key="2">
    <source>
        <dbReference type="ARBA" id="ARBA00012438"/>
    </source>
</evidence>
<feature type="transmembrane region" description="Helical" evidence="8">
    <location>
        <begin position="106"/>
        <end position="125"/>
    </location>
</feature>
<dbReference type="InterPro" id="IPR036097">
    <property type="entry name" value="HisK_dim/P_sf"/>
</dbReference>
<dbReference type="Gene3D" id="1.10.287.130">
    <property type="match status" value="1"/>
</dbReference>
<dbReference type="PANTHER" id="PTHR43711">
    <property type="entry name" value="TWO-COMPONENT HISTIDINE KINASE"/>
    <property type="match status" value="1"/>
</dbReference>
<feature type="domain" description="Histidine kinase" evidence="9">
    <location>
        <begin position="316"/>
        <end position="545"/>
    </location>
</feature>
<feature type="transmembrane region" description="Helical" evidence="8">
    <location>
        <begin position="231"/>
        <end position="251"/>
    </location>
</feature>
<protein>
    <recommendedName>
        <fullName evidence="2">histidine kinase</fullName>
        <ecNumber evidence="2">2.7.13.3</ecNumber>
    </recommendedName>
</protein>
<dbReference type="InterPro" id="IPR003594">
    <property type="entry name" value="HATPase_dom"/>
</dbReference>
<dbReference type="InterPro" id="IPR036890">
    <property type="entry name" value="HATPase_C_sf"/>
</dbReference>
<dbReference type="InterPro" id="IPR003661">
    <property type="entry name" value="HisK_dim/P_dom"/>
</dbReference>
<keyword evidence="8" id="KW-0812">Transmembrane</keyword>
<dbReference type="FunFam" id="1.10.287.130:FF:000001">
    <property type="entry name" value="Two-component sensor histidine kinase"/>
    <property type="match status" value="1"/>
</dbReference>
<dbReference type="PRINTS" id="PR00344">
    <property type="entry name" value="BCTRLSENSOR"/>
</dbReference>
<dbReference type="InterPro" id="IPR005467">
    <property type="entry name" value="His_kinase_dom"/>
</dbReference>
<sequence>MNSVSILLSIVFLINLGFATLLLVNRGGKNGAGYYGVVAAGSAMWVLAEFIFYSLPISSPMIPIATRTLYLSGLVFSPFFLFFSYEFLSTRRLLNRKWVGETMAPAVFIAFLVVGTDKIILTAYMQDGVKHIVVGEWYVLYMVVVAAYFLFGFVNLFKKYSNTFYESVERRQLLLIFFGSLISVSSGMTFNVVLPYFNKFDYFFAGPLLVVFFISFTTAAIFRYQIFNIKVIFTNVLVLLLWTILLVRALINNSLQDTLADAAVLIVSIPIGILLVRSVLKEVETRERVEVLATELGEANEKLEVLNRQKSEFVSIASHQLRTPLTAIKGYSSMLLEGSFGSLEEKAKEAVSRVFESSERLVDIVEDFLNLSRIELGRMRYEFTSADLKKMVAEVCEELRQNALDKGLTLTCGIKGDDQSGTGETEATWMIWADAGKVRQVLSNIIDNAIKYTTKGGVRVKLEKVKGKFRFSSVDTGIGLSKEDLARLFEKYARSEEAKKVVAGGSGLGLFIAQQIMKAHQSQIIVTSPGKGKGSKFTIDFPKDTGNHATIAGETKASILSSDAEGQPTETG</sequence>
<dbReference type="InterPro" id="IPR031621">
    <property type="entry name" value="HisKA_7TM"/>
</dbReference>
<accession>A0A2H0RL09</accession>
<dbReference type="SUPFAM" id="SSF47384">
    <property type="entry name" value="Homodimeric domain of signal transducing histidine kinase"/>
    <property type="match status" value="1"/>
</dbReference>
<evidence type="ECO:0000256" key="3">
    <source>
        <dbReference type="ARBA" id="ARBA00022553"/>
    </source>
</evidence>
<evidence type="ECO:0000313" key="10">
    <source>
        <dbReference type="EMBL" id="PIR47178.1"/>
    </source>
</evidence>
<dbReference type="AlphaFoldDB" id="A0A2H0RL09"/>
<evidence type="ECO:0000256" key="4">
    <source>
        <dbReference type="ARBA" id="ARBA00022679"/>
    </source>
</evidence>
<keyword evidence="6" id="KW-0902">Two-component regulatory system</keyword>
<reference evidence="10 11" key="1">
    <citation type="submission" date="2017-09" db="EMBL/GenBank/DDBJ databases">
        <title>Depth-based differentiation of microbial function through sediment-hosted aquifers and enrichment of novel symbionts in the deep terrestrial subsurface.</title>
        <authorList>
            <person name="Probst A.J."/>
            <person name="Ladd B."/>
            <person name="Jarett J.K."/>
            <person name="Geller-Mcgrath D.E."/>
            <person name="Sieber C.M."/>
            <person name="Emerson J.B."/>
            <person name="Anantharaman K."/>
            <person name="Thomas B.C."/>
            <person name="Malmstrom R."/>
            <person name="Stieglmeier M."/>
            <person name="Klingl A."/>
            <person name="Woyke T."/>
            <person name="Ryan C.M."/>
            <person name="Banfield J.F."/>
        </authorList>
    </citation>
    <scope>NUCLEOTIDE SEQUENCE [LARGE SCALE GENOMIC DNA]</scope>
    <source>
        <strain evidence="10">CG10_big_fil_rev_8_21_14_0_10_45_14</strain>
    </source>
</reference>
<evidence type="ECO:0000256" key="7">
    <source>
        <dbReference type="SAM" id="MobiDB-lite"/>
    </source>
</evidence>
<dbReference type="Proteomes" id="UP000230833">
    <property type="component" value="Unassembled WGS sequence"/>
</dbReference>
<keyword evidence="4" id="KW-0808">Transferase</keyword>
<feature type="region of interest" description="Disordered" evidence="7">
    <location>
        <begin position="552"/>
        <end position="572"/>
    </location>
</feature>
<evidence type="ECO:0000256" key="6">
    <source>
        <dbReference type="ARBA" id="ARBA00023012"/>
    </source>
</evidence>
<evidence type="ECO:0000256" key="5">
    <source>
        <dbReference type="ARBA" id="ARBA00022777"/>
    </source>
</evidence>
<feature type="transmembrane region" description="Helical" evidence="8">
    <location>
        <begin position="6"/>
        <end position="25"/>
    </location>
</feature>
<dbReference type="GO" id="GO:0000155">
    <property type="term" value="F:phosphorelay sensor kinase activity"/>
    <property type="evidence" value="ECO:0007669"/>
    <property type="project" value="InterPro"/>
</dbReference>